<sequence length="400" mass="42262">MTGLHRCGRTGDALAVYRSFRNNLIDSLGIDPSRDMQQLHQSILTSEPAVPAATPAAPPAPRLRTSTRALQHEPSDFVGRDGELAMAFGVLAESADQDGPTTACMINGPSGAGKTTLALRAGRMLRSRFPDHQLLVQLGGKSTGPPVPMEALGSALGKLGLPSGEHPDTLQRRIDVYQSMLAGTRTLVVLDDAADEQQVRSLDPGAPGCGMLVTSRCALPTLEGTTRIPLDAFSPGESVELLEKIAGASRVAAEYDAALRIAELCGRLPVAIRICGAILAARQHWTLAQLADRLADPARRIAELRIGDLDIRSFLAPAHDRLPARGRRALDTLATLGTRSFTCATAAGLLDEPVATTLDLIDELVAAHLLVVDPAAPGHYRLPELVVALAAGESPLRQPC</sequence>
<dbReference type="InterPro" id="IPR011990">
    <property type="entry name" value="TPR-like_helical_dom_sf"/>
</dbReference>
<comment type="caution">
    <text evidence="3">The sequence shown here is derived from an EMBL/GenBank/DDBJ whole genome shotgun (WGS) entry which is preliminary data.</text>
</comment>
<evidence type="ECO:0000313" key="4">
    <source>
        <dbReference type="Proteomes" id="UP001500653"/>
    </source>
</evidence>
<evidence type="ECO:0000259" key="2">
    <source>
        <dbReference type="Pfam" id="PF03704"/>
    </source>
</evidence>
<evidence type="ECO:0000313" key="3">
    <source>
        <dbReference type="EMBL" id="GAA1232835.1"/>
    </source>
</evidence>
<dbReference type="RefSeq" id="WP_253863715.1">
    <property type="nucleotide sequence ID" value="NZ_BAAALN010000005.1"/>
</dbReference>
<dbReference type="PANTHER" id="PTHR47691:SF3">
    <property type="entry name" value="HTH-TYPE TRANSCRIPTIONAL REGULATOR RV0890C-RELATED"/>
    <property type="match status" value="1"/>
</dbReference>
<evidence type="ECO:0008006" key="5">
    <source>
        <dbReference type="Google" id="ProtNLM"/>
    </source>
</evidence>
<dbReference type="PANTHER" id="PTHR47691">
    <property type="entry name" value="REGULATOR-RELATED"/>
    <property type="match status" value="1"/>
</dbReference>
<dbReference type="SUPFAM" id="SSF48452">
    <property type="entry name" value="TPR-like"/>
    <property type="match status" value="1"/>
</dbReference>
<dbReference type="Proteomes" id="UP001500653">
    <property type="component" value="Unassembled WGS sequence"/>
</dbReference>
<dbReference type="PRINTS" id="PR00364">
    <property type="entry name" value="DISEASERSIST"/>
</dbReference>
<accession>A0ABN1W5U3</accession>
<proteinExistence type="predicted"/>
<dbReference type="EMBL" id="BAAALN010000005">
    <property type="protein sequence ID" value="GAA1232835.1"/>
    <property type="molecule type" value="Genomic_DNA"/>
</dbReference>
<dbReference type="Pfam" id="PF03704">
    <property type="entry name" value="BTAD"/>
    <property type="match status" value="1"/>
</dbReference>
<dbReference type="Gene3D" id="3.40.50.300">
    <property type="entry name" value="P-loop containing nucleotide triphosphate hydrolases"/>
    <property type="match status" value="1"/>
</dbReference>
<reference evidence="3 4" key="1">
    <citation type="journal article" date="2019" name="Int. J. Syst. Evol. Microbiol.">
        <title>The Global Catalogue of Microorganisms (GCM) 10K type strain sequencing project: providing services to taxonomists for standard genome sequencing and annotation.</title>
        <authorList>
            <consortium name="The Broad Institute Genomics Platform"/>
            <consortium name="The Broad Institute Genome Sequencing Center for Infectious Disease"/>
            <person name="Wu L."/>
            <person name="Ma J."/>
        </authorList>
    </citation>
    <scope>NUCLEOTIDE SEQUENCE [LARGE SCALE GENOMIC DNA]</scope>
    <source>
        <strain evidence="3 4">JCM 13023</strain>
    </source>
</reference>
<dbReference type="InterPro" id="IPR027417">
    <property type="entry name" value="P-loop_NTPase"/>
</dbReference>
<keyword evidence="4" id="KW-1185">Reference proteome</keyword>
<dbReference type="InterPro" id="IPR002182">
    <property type="entry name" value="NB-ARC"/>
</dbReference>
<organism evidence="3 4">
    <name type="scientific">Prauserella halophila</name>
    <dbReference type="NCBI Taxonomy" id="185641"/>
    <lineage>
        <taxon>Bacteria</taxon>
        <taxon>Bacillati</taxon>
        <taxon>Actinomycetota</taxon>
        <taxon>Actinomycetes</taxon>
        <taxon>Pseudonocardiales</taxon>
        <taxon>Pseudonocardiaceae</taxon>
        <taxon>Prauserella</taxon>
    </lineage>
</organism>
<evidence type="ECO:0000259" key="1">
    <source>
        <dbReference type="Pfam" id="PF00931"/>
    </source>
</evidence>
<name>A0ABN1W5U3_9PSEU</name>
<dbReference type="SUPFAM" id="SSF52540">
    <property type="entry name" value="P-loop containing nucleoside triphosphate hydrolases"/>
    <property type="match status" value="1"/>
</dbReference>
<dbReference type="Pfam" id="PF00931">
    <property type="entry name" value="NB-ARC"/>
    <property type="match status" value="1"/>
</dbReference>
<gene>
    <name evidence="3" type="ORF">GCM10009676_15140</name>
</gene>
<feature type="domain" description="NB-ARC" evidence="1">
    <location>
        <begin position="101"/>
        <end position="249"/>
    </location>
</feature>
<dbReference type="InterPro" id="IPR005158">
    <property type="entry name" value="BTAD"/>
</dbReference>
<feature type="domain" description="Bacterial transcriptional activator" evidence="2">
    <location>
        <begin position="1"/>
        <end position="44"/>
    </location>
</feature>
<protein>
    <recommendedName>
        <fullName evidence="5">NB-ARC domain-containing protein</fullName>
    </recommendedName>
</protein>